<dbReference type="SUPFAM" id="SSF56322">
    <property type="entry name" value="ADC synthase"/>
    <property type="match status" value="1"/>
</dbReference>
<dbReference type="EC" id="4.1.3.-" evidence="2"/>
<dbReference type="RefSeq" id="WP_011588716.1">
    <property type="nucleotide sequence ID" value="NC_008260.1"/>
</dbReference>
<keyword evidence="3" id="KW-1185">Reference proteome</keyword>
<dbReference type="InterPro" id="IPR005801">
    <property type="entry name" value="ADC_synthase"/>
</dbReference>
<accession>Q0VPL5</accession>
<dbReference type="GO" id="GO:0046820">
    <property type="term" value="F:4-amino-4-deoxychorismate synthase activity"/>
    <property type="evidence" value="ECO:0007669"/>
    <property type="project" value="TreeGrafter"/>
</dbReference>
<dbReference type="Gene3D" id="3.60.120.10">
    <property type="entry name" value="Anthranilate synthase"/>
    <property type="match status" value="1"/>
</dbReference>
<dbReference type="GO" id="GO:0016829">
    <property type="term" value="F:lyase activity"/>
    <property type="evidence" value="ECO:0007669"/>
    <property type="project" value="UniProtKB-KW"/>
</dbReference>
<dbReference type="GO" id="GO:0000162">
    <property type="term" value="P:L-tryptophan biosynthetic process"/>
    <property type="evidence" value="ECO:0007669"/>
    <property type="project" value="TreeGrafter"/>
</dbReference>
<dbReference type="AlphaFoldDB" id="Q0VPL5"/>
<dbReference type="PRINTS" id="PR00095">
    <property type="entry name" value="ANTSNTHASEI"/>
</dbReference>
<protein>
    <submittedName>
        <fullName evidence="2">Para-aminobenzoate synthase component I, putative</fullName>
        <ecNumber evidence="2">4.1.3.-</ecNumber>
    </submittedName>
</protein>
<feature type="domain" description="Chorismate-utilising enzyme C-terminal" evidence="1">
    <location>
        <begin position="111"/>
        <end position="365"/>
    </location>
</feature>
<sequence length="378" mass="41605">MTYPCVFQSEGSLRWLGEPDAVLSAQSLSQLHELRANIEYALANEYCFVAGILPYEVGSALHGLPCAPFTAWAYLYKDAPSQNTPNAALVSTPTGAENFALESAFKPEQTQQAYLASLSRIQAYLRAGDCYQVNLAQRFSTHFSGSTLSAWLGLQQAHPAPHSCYFQTDDGNSVFGVSPERFLSIRNRQVVAEPIKGSRPRGANPEEDGRLAAELRANPKDLAENLMIVDLLRNDLGLSCESGSIQASPLFELRQFSNVQHLVSTITGTLKADITPLEALFRAFPGGSITGAPKQRAMEIITELEPVARGAYCGSFFWMDDQENLDSNILIRTMQTDGDRIYCHGGGGIVFDSDPLAEYEESLFKVEKLMRALEERFL</sequence>
<evidence type="ECO:0000259" key="1">
    <source>
        <dbReference type="Pfam" id="PF00425"/>
    </source>
</evidence>
<dbReference type="eggNOG" id="COG0147">
    <property type="taxonomic scope" value="Bacteria"/>
</dbReference>
<gene>
    <name evidence="2" type="ordered locus">ABO_1435</name>
</gene>
<dbReference type="OrthoDB" id="9803598at2"/>
<evidence type="ECO:0000313" key="3">
    <source>
        <dbReference type="Proteomes" id="UP000008871"/>
    </source>
</evidence>
<organism evidence="2 3">
    <name type="scientific">Alcanivorax borkumensis (strain ATCC 700651 / DSM 11573 / NCIMB 13689 / SK2)</name>
    <dbReference type="NCBI Taxonomy" id="393595"/>
    <lineage>
        <taxon>Bacteria</taxon>
        <taxon>Pseudomonadati</taxon>
        <taxon>Pseudomonadota</taxon>
        <taxon>Gammaproteobacteria</taxon>
        <taxon>Oceanospirillales</taxon>
        <taxon>Alcanivoracaceae</taxon>
        <taxon>Alcanivorax</taxon>
    </lineage>
</organism>
<name>Q0VPL5_ALCBS</name>
<dbReference type="KEGG" id="abo:ABO_1435"/>
<dbReference type="Pfam" id="PF00425">
    <property type="entry name" value="Chorismate_bind"/>
    <property type="match status" value="1"/>
</dbReference>
<dbReference type="STRING" id="393595.ABO_1435"/>
<dbReference type="InterPro" id="IPR019999">
    <property type="entry name" value="Anth_synth_I-like"/>
</dbReference>
<proteinExistence type="predicted"/>
<dbReference type="Proteomes" id="UP000008871">
    <property type="component" value="Chromosome"/>
</dbReference>
<dbReference type="EMBL" id="AM286690">
    <property type="protein sequence ID" value="CAL16883.1"/>
    <property type="molecule type" value="Genomic_DNA"/>
</dbReference>
<dbReference type="InterPro" id="IPR015890">
    <property type="entry name" value="Chorismate_C"/>
</dbReference>
<reference evidence="2 3" key="1">
    <citation type="journal article" date="2006" name="Nat. Biotechnol.">
        <title>Genome sequence of the ubiquitous hydrocarbon-degrading marine bacterium Alcanivorax borkumensis.</title>
        <authorList>
            <person name="Schneiker S."/>
            <person name="Martins dos Santos V.A.P."/>
            <person name="Bartels D."/>
            <person name="Bekel T."/>
            <person name="Brecht M."/>
            <person name="Buhrmester J."/>
            <person name="Chernikova T.N."/>
            <person name="Denaro R."/>
            <person name="Ferrer M."/>
            <person name="Gertler C."/>
            <person name="Goesmann A."/>
            <person name="Golyshina O.V."/>
            <person name="Kaminski F."/>
            <person name="Khachane A.N."/>
            <person name="Lang S."/>
            <person name="Linke B."/>
            <person name="McHardy A.C."/>
            <person name="Meyer F."/>
            <person name="Nechitaylo T."/>
            <person name="Puehler A."/>
            <person name="Regenhardt D."/>
            <person name="Rupp O."/>
            <person name="Sabirova J.S."/>
            <person name="Selbitschka W."/>
            <person name="Yakimov M.M."/>
            <person name="Timmis K.N."/>
            <person name="Vorhoelter F.-J."/>
            <person name="Weidner S."/>
            <person name="Kaiser O."/>
            <person name="Golyshin P.N."/>
        </authorList>
    </citation>
    <scope>NUCLEOTIDE SEQUENCE [LARGE SCALE GENOMIC DNA]</scope>
    <source>
        <strain evidence="3">ATCC 700651 / DSM 11573 / NCIMB 13689 / SK2</strain>
    </source>
</reference>
<dbReference type="PANTHER" id="PTHR11236:SF50">
    <property type="entry name" value="AMINODEOXYCHORISMATE SYNTHASE COMPONENT 1"/>
    <property type="match status" value="1"/>
</dbReference>
<dbReference type="HOGENOM" id="CLU_006493_1_2_6"/>
<dbReference type="PANTHER" id="PTHR11236">
    <property type="entry name" value="AMINOBENZOATE/ANTHRANILATE SYNTHASE"/>
    <property type="match status" value="1"/>
</dbReference>
<evidence type="ECO:0000313" key="2">
    <source>
        <dbReference type="EMBL" id="CAL16883.1"/>
    </source>
</evidence>
<keyword evidence="2" id="KW-0456">Lyase</keyword>